<dbReference type="Gene3D" id="3.90.1150.10">
    <property type="entry name" value="Aspartate Aminotransferase, domain 1"/>
    <property type="match status" value="1"/>
</dbReference>
<dbReference type="GO" id="GO:0008483">
    <property type="term" value="F:transaminase activity"/>
    <property type="evidence" value="ECO:0007669"/>
    <property type="project" value="UniProtKB-KW"/>
</dbReference>
<comment type="caution">
    <text evidence="5">The sequence shown here is derived from an EMBL/GenBank/DDBJ whole genome shotgun (WGS) entry which is preliminary data.</text>
</comment>
<dbReference type="Pfam" id="PF01212">
    <property type="entry name" value="Beta_elim_lyase"/>
    <property type="match status" value="1"/>
</dbReference>
<comment type="cofactor">
    <cofactor evidence="1">
        <name>pyridoxal 5'-phosphate</name>
        <dbReference type="ChEBI" id="CHEBI:597326"/>
    </cofactor>
</comment>
<dbReference type="SUPFAM" id="SSF53383">
    <property type="entry name" value="PLP-dependent transferases"/>
    <property type="match status" value="1"/>
</dbReference>
<name>A0A5C4WRZ6_9ACTN</name>
<keyword evidence="5" id="KW-0032">Aminotransferase</keyword>
<gene>
    <name evidence="5" type="ORF">FH608_006580</name>
</gene>
<dbReference type="EMBL" id="VDLX02000002">
    <property type="protein sequence ID" value="KAB8196412.1"/>
    <property type="molecule type" value="Genomic_DNA"/>
</dbReference>
<accession>A0A5C4WRZ6</accession>
<dbReference type="PANTHER" id="PTHR48097">
    <property type="entry name" value="L-THREONINE ALDOLASE-RELATED"/>
    <property type="match status" value="1"/>
</dbReference>
<evidence type="ECO:0000259" key="4">
    <source>
        <dbReference type="Pfam" id="PF01212"/>
    </source>
</evidence>
<dbReference type="PANTHER" id="PTHR48097:SF5">
    <property type="entry name" value="LOW SPECIFICITY L-THREONINE ALDOLASE"/>
    <property type="match status" value="1"/>
</dbReference>
<dbReference type="InterPro" id="IPR015421">
    <property type="entry name" value="PyrdxlP-dep_Trfase_major"/>
</dbReference>
<dbReference type="InterPro" id="IPR015424">
    <property type="entry name" value="PyrdxlP-dep_Trfase"/>
</dbReference>
<dbReference type="Proteomes" id="UP000312512">
    <property type="component" value="Unassembled WGS sequence"/>
</dbReference>
<feature type="domain" description="Aromatic amino acid beta-eliminating lyase/threonine aldolase" evidence="4">
    <location>
        <begin position="11"/>
        <end position="297"/>
    </location>
</feature>
<dbReference type="InterPro" id="IPR001597">
    <property type="entry name" value="ArAA_b-elim_lyase/Thr_aldolase"/>
</dbReference>
<comment type="similarity">
    <text evidence="2">Belongs to the threonine aldolase family.</text>
</comment>
<keyword evidence="6" id="KW-1185">Reference proteome</keyword>
<proteinExistence type="inferred from homology"/>
<dbReference type="GO" id="GO:0016829">
    <property type="term" value="F:lyase activity"/>
    <property type="evidence" value="ECO:0007669"/>
    <property type="project" value="InterPro"/>
</dbReference>
<evidence type="ECO:0000313" key="5">
    <source>
        <dbReference type="EMBL" id="KAB8196412.1"/>
    </source>
</evidence>
<dbReference type="Gene3D" id="3.40.640.10">
    <property type="entry name" value="Type I PLP-dependent aspartate aminotransferase-like (Major domain)"/>
    <property type="match status" value="1"/>
</dbReference>
<organism evidence="5 6">
    <name type="scientific">Nonomuraea phyllanthi</name>
    <dbReference type="NCBI Taxonomy" id="2219224"/>
    <lineage>
        <taxon>Bacteria</taxon>
        <taxon>Bacillati</taxon>
        <taxon>Actinomycetota</taxon>
        <taxon>Actinomycetes</taxon>
        <taxon>Streptosporangiales</taxon>
        <taxon>Streptosporangiaceae</taxon>
        <taxon>Nonomuraea</taxon>
    </lineage>
</organism>
<dbReference type="AlphaFoldDB" id="A0A5C4WRZ6"/>
<evidence type="ECO:0000256" key="2">
    <source>
        <dbReference type="ARBA" id="ARBA00006966"/>
    </source>
</evidence>
<dbReference type="InterPro" id="IPR015422">
    <property type="entry name" value="PyrdxlP-dep_Trfase_small"/>
</dbReference>
<evidence type="ECO:0000256" key="3">
    <source>
        <dbReference type="ARBA" id="ARBA00022898"/>
    </source>
</evidence>
<reference evidence="5 6" key="1">
    <citation type="submission" date="2019-10" db="EMBL/GenBank/DDBJ databases">
        <title>Nonomuraea sp. nov., isolated from Phyllanthus amarus.</title>
        <authorList>
            <person name="Klykleung N."/>
            <person name="Tanasupawat S."/>
        </authorList>
    </citation>
    <scope>NUCLEOTIDE SEQUENCE [LARGE SCALE GENOMIC DNA]</scope>
    <source>
        <strain evidence="5 6">PA1-10</strain>
    </source>
</reference>
<keyword evidence="3" id="KW-0663">Pyridoxal phosphate</keyword>
<evidence type="ECO:0000313" key="6">
    <source>
        <dbReference type="Proteomes" id="UP000312512"/>
    </source>
</evidence>
<dbReference type="RefSeq" id="WP_139629431.1">
    <property type="nucleotide sequence ID" value="NZ_VDLX02000002.1"/>
</dbReference>
<protein>
    <submittedName>
        <fullName evidence="5">Aminotransferase class V-fold PLP-dependent enzyme</fullName>
    </submittedName>
</protein>
<dbReference type="OrthoDB" id="9774495at2"/>
<keyword evidence="5" id="KW-0808">Transferase</keyword>
<evidence type="ECO:0000256" key="1">
    <source>
        <dbReference type="ARBA" id="ARBA00001933"/>
    </source>
</evidence>
<sequence>MLIDSMYPKSFASDNHAGVHPVILEAIAAANHGDAPAYGDDSWTAAFEDKIKEVFGPAAQGFAVLNGAGANLVGLAPTVGRHNSILCADGAHIATGETGASERLLGVKLVTIPTEDGKLRPDDIRSSLSVVGNPHAPQPTVVSISQVTEVGTCYTHEEIAGLAEAAHEAKLWLHMDGARLANAAAYLDCDLKAITTDAGVDVFSFGGTKNGALAAEAVVILDASLATSLQYLRRQSLQLASKMRFVSAQLSALLTDDLWRKSASHANRMAARLAAGIADVPGASLAYPVQSNAVFVALPHAVAETLKSRYLFHYWDEPAGVVRWMTAFDTTPEHVDDFLDDIRKAAIA</sequence>
<dbReference type="GO" id="GO:0006520">
    <property type="term" value="P:amino acid metabolic process"/>
    <property type="evidence" value="ECO:0007669"/>
    <property type="project" value="InterPro"/>
</dbReference>